<accession>A0ABV7JBS2</accession>
<dbReference type="Gene3D" id="3.30.70.270">
    <property type="match status" value="1"/>
</dbReference>
<evidence type="ECO:0000259" key="4">
    <source>
        <dbReference type="PROSITE" id="PS50887"/>
    </source>
</evidence>
<keyword evidence="6" id="KW-1185">Reference proteome</keyword>
<dbReference type="Proteomes" id="UP001595533">
    <property type="component" value="Unassembled WGS sequence"/>
</dbReference>
<dbReference type="NCBIfam" id="TIGR00254">
    <property type="entry name" value="GGDEF"/>
    <property type="match status" value="1"/>
</dbReference>
<dbReference type="InterPro" id="IPR050469">
    <property type="entry name" value="Diguanylate_Cyclase"/>
</dbReference>
<comment type="catalytic activity">
    <reaction evidence="2">
        <text>2 GTP = 3',3'-c-di-GMP + 2 diphosphate</text>
        <dbReference type="Rhea" id="RHEA:24898"/>
        <dbReference type="ChEBI" id="CHEBI:33019"/>
        <dbReference type="ChEBI" id="CHEBI:37565"/>
        <dbReference type="ChEBI" id="CHEBI:58805"/>
        <dbReference type="EC" id="2.7.7.65"/>
    </reaction>
</comment>
<keyword evidence="3" id="KW-0472">Membrane</keyword>
<feature type="transmembrane region" description="Helical" evidence="3">
    <location>
        <begin position="134"/>
        <end position="156"/>
    </location>
</feature>
<evidence type="ECO:0000313" key="5">
    <source>
        <dbReference type="EMBL" id="MFC3194173.1"/>
    </source>
</evidence>
<proteinExistence type="predicted"/>
<feature type="transmembrane region" description="Helical" evidence="3">
    <location>
        <begin position="223"/>
        <end position="243"/>
    </location>
</feature>
<dbReference type="SUPFAM" id="SSF55073">
    <property type="entry name" value="Nucleotide cyclase"/>
    <property type="match status" value="1"/>
</dbReference>
<dbReference type="EMBL" id="JBHRTS010000004">
    <property type="protein sequence ID" value="MFC3194173.1"/>
    <property type="molecule type" value="Genomic_DNA"/>
</dbReference>
<keyword evidence="3" id="KW-1133">Transmembrane helix</keyword>
<evidence type="ECO:0000256" key="3">
    <source>
        <dbReference type="SAM" id="Phobius"/>
    </source>
</evidence>
<dbReference type="CDD" id="cd01949">
    <property type="entry name" value="GGDEF"/>
    <property type="match status" value="1"/>
</dbReference>
<reference evidence="6" key="1">
    <citation type="journal article" date="2019" name="Int. J. Syst. Evol. Microbiol.">
        <title>The Global Catalogue of Microorganisms (GCM) 10K type strain sequencing project: providing services to taxonomists for standard genome sequencing and annotation.</title>
        <authorList>
            <consortium name="The Broad Institute Genomics Platform"/>
            <consortium name="The Broad Institute Genome Sequencing Center for Infectious Disease"/>
            <person name="Wu L."/>
            <person name="Ma J."/>
        </authorList>
    </citation>
    <scope>NUCLEOTIDE SEQUENCE [LARGE SCALE GENOMIC DNA]</scope>
    <source>
        <strain evidence="6">KCTC 42953</strain>
    </source>
</reference>
<protein>
    <recommendedName>
        <fullName evidence="1">diguanylate cyclase</fullName>
        <ecNumber evidence="1">2.7.7.65</ecNumber>
    </recommendedName>
</protein>
<dbReference type="EC" id="2.7.7.65" evidence="1"/>
<feature type="transmembrane region" description="Helical" evidence="3">
    <location>
        <begin position="176"/>
        <end position="195"/>
    </location>
</feature>
<feature type="transmembrane region" description="Helical" evidence="3">
    <location>
        <begin position="25"/>
        <end position="45"/>
    </location>
</feature>
<evidence type="ECO:0000256" key="1">
    <source>
        <dbReference type="ARBA" id="ARBA00012528"/>
    </source>
</evidence>
<dbReference type="InterPro" id="IPR043128">
    <property type="entry name" value="Rev_trsase/Diguanyl_cyclase"/>
</dbReference>
<organism evidence="5 6">
    <name type="scientific">Marinicella sediminis</name>
    <dbReference type="NCBI Taxonomy" id="1792834"/>
    <lineage>
        <taxon>Bacteria</taxon>
        <taxon>Pseudomonadati</taxon>
        <taxon>Pseudomonadota</taxon>
        <taxon>Gammaproteobacteria</taxon>
        <taxon>Lysobacterales</taxon>
        <taxon>Marinicellaceae</taxon>
        <taxon>Marinicella</taxon>
    </lineage>
</organism>
<evidence type="ECO:0000313" key="6">
    <source>
        <dbReference type="Proteomes" id="UP001595533"/>
    </source>
</evidence>
<dbReference type="RefSeq" id="WP_077412442.1">
    <property type="nucleotide sequence ID" value="NZ_JBHRTS010000004.1"/>
</dbReference>
<dbReference type="InterPro" id="IPR000160">
    <property type="entry name" value="GGDEF_dom"/>
</dbReference>
<dbReference type="InterPro" id="IPR029787">
    <property type="entry name" value="Nucleotide_cyclase"/>
</dbReference>
<feature type="transmembrane region" description="Helical" evidence="3">
    <location>
        <begin position="57"/>
        <end position="81"/>
    </location>
</feature>
<dbReference type="PROSITE" id="PS50887">
    <property type="entry name" value="GGDEF"/>
    <property type="match status" value="1"/>
</dbReference>
<feature type="transmembrane region" description="Helical" evidence="3">
    <location>
        <begin position="101"/>
        <end position="122"/>
    </location>
</feature>
<keyword evidence="3" id="KW-0812">Transmembrane</keyword>
<dbReference type="PANTHER" id="PTHR45138:SF9">
    <property type="entry name" value="DIGUANYLATE CYCLASE DGCM-RELATED"/>
    <property type="match status" value="1"/>
</dbReference>
<name>A0ABV7JBS2_9GAMM</name>
<dbReference type="PANTHER" id="PTHR45138">
    <property type="entry name" value="REGULATORY COMPONENTS OF SENSORY TRANSDUCTION SYSTEM"/>
    <property type="match status" value="1"/>
</dbReference>
<dbReference type="SMART" id="SM00267">
    <property type="entry name" value="GGDEF"/>
    <property type="match status" value="1"/>
</dbReference>
<feature type="transmembrane region" description="Helical" evidence="3">
    <location>
        <begin position="274"/>
        <end position="296"/>
    </location>
</feature>
<feature type="domain" description="GGDEF" evidence="4">
    <location>
        <begin position="346"/>
        <end position="479"/>
    </location>
</feature>
<evidence type="ECO:0000256" key="2">
    <source>
        <dbReference type="ARBA" id="ARBA00034247"/>
    </source>
</evidence>
<sequence length="480" mass="54557">MSHYQPIAFKPWDYLIQGGPNRRFMLYWLLGCLLVVPSGMLTRVFELTGLTLQIFGLDVHITVYLPMLLCLPVCLMFGYFWAAIPAYFSTFLVAIIGDMPLGWILLFSFANPIGLAMLVLIYKMAPVKHDLHGLNAVLVFTVAAFLSSLSGSIGSFIWTYTNQVNMHDFFRVWQGWWLGGFIQAMLFCAPILYVFSEPASRYKNQSFPAAVANHNSRKTVRSAIVLITFVLIGFTWLAFQVGVMNIKDHINLINDVQIKSELLTALQVIEFPTMIYVIILALIGYFAFYFINYWTLRLEGVNLALKEQNDQLYQSSITDNLTQAHNRTYLFAKLPGIITRMKNQQGKLAIALLDLDHFKQINDQYGHQAGDQVLKTFSALVAKTINCDQLFARFGGEEFILVVPDCHEQQMHAMARELLEGCRDMVTQSDRGTIHVTFSMGIFVTADYQRPLDHLIEQADVALYEAKKNGRDQYVLSTDL</sequence>
<gene>
    <name evidence="5" type="ORF">ACFODZ_07960</name>
</gene>
<dbReference type="Pfam" id="PF00990">
    <property type="entry name" value="GGDEF"/>
    <property type="match status" value="1"/>
</dbReference>
<comment type="caution">
    <text evidence="5">The sequence shown here is derived from an EMBL/GenBank/DDBJ whole genome shotgun (WGS) entry which is preliminary data.</text>
</comment>